<reference evidence="2 3" key="1">
    <citation type="submission" date="2020-08" db="EMBL/GenBank/DDBJ databases">
        <title>Genomic Encyclopedia of Type Strains, Phase III (KMG-III): the genomes of soil and plant-associated and newly described type strains.</title>
        <authorList>
            <person name="Whitman W."/>
        </authorList>
    </citation>
    <scope>NUCLEOTIDE SEQUENCE [LARGE SCALE GENOMIC DNA]</scope>
    <source>
        <strain evidence="2 3">CECT 3302</strain>
    </source>
</reference>
<dbReference type="AlphaFoldDB" id="A0A7W5F7Z2"/>
<proteinExistence type="predicted"/>
<sequence>MLAKRLLPALDAADERIGLRTEPWVEKSANLQVKGLRKLGVSLHGDWSDLTPVDVDGADPSAVTDDQTAAAGAATHVALRAWLVHRAETNPRDDWGPATIPKWSPDPAAPSARAAAEAVAAVADLVEWAVRRTRSKRAARA</sequence>
<organism evidence="2 3">
    <name type="scientific">Nocardioides albus</name>
    <dbReference type="NCBI Taxonomy" id="1841"/>
    <lineage>
        <taxon>Bacteria</taxon>
        <taxon>Bacillati</taxon>
        <taxon>Actinomycetota</taxon>
        <taxon>Actinomycetes</taxon>
        <taxon>Propionibacteriales</taxon>
        <taxon>Nocardioidaceae</taxon>
        <taxon>Nocardioides</taxon>
    </lineage>
</organism>
<gene>
    <name evidence="2" type="ORF">FHS12_001646</name>
</gene>
<evidence type="ECO:0000256" key="1">
    <source>
        <dbReference type="SAM" id="MobiDB-lite"/>
    </source>
</evidence>
<evidence type="ECO:0000313" key="3">
    <source>
        <dbReference type="Proteomes" id="UP000577707"/>
    </source>
</evidence>
<protein>
    <submittedName>
        <fullName evidence="2">Uncharacterized protein</fullName>
    </submittedName>
</protein>
<name>A0A7W5F7Z2_9ACTN</name>
<dbReference type="Proteomes" id="UP000577707">
    <property type="component" value="Unassembled WGS sequence"/>
</dbReference>
<dbReference type="EMBL" id="JACHXG010000003">
    <property type="protein sequence ID" value="MBB3088705.1"/>
    <property type="molecule type" value="Genomic_DNA"/>
</dbReference>
<accession>A0A7W5F7Z2</accession>
<keyword evidence="3" id="KW-1185">Reference proteome</keyword>
<evidence type="ECO:0000313" key="2">
    <source>
        <dbReference type="EMBL" id="MBB3088705.1"/>
    </source>
</evidence>
<comment type="caution">
    <text evidence="2">The sequence shown here is derived from an EMBL/GenBank/DDBJ whole genome shotgun (WGS) entry which is preliminary data.</text>
</comment>
<feature type="region of interest" description="Disordered" evidence="1">
    <location>
        <begin position="90"/>
        <end position="111"/>
    </location>
</feature>
<dbReference type="RefSeq" id="WP_183544036.1">
    <property type="nucleotide sequence ID" value="NZ_BMQT01000003.1"/>
</dbReference>